<feature type="domain" description="TOG" evidence="8">
    <location>
        <begin position="352"/>
        <end position="598"/>
    </location>
</feature>
<protein>
    <recommendedName>
        <fullName evidence="8">TOG domain-containing protein</fullName>
    </recommendedName>
</protein>
<dbReference type="SUPFAM" id="SSF48371">
    <property type="entry name" value="ARM repeat"/>
    <property type="match status" value="2"/>
</dbReference>
<keyword evidence="7" id="KW-0539">Nucleus</keyword>
<dbReference type="InterPro" id="IPR040122">
    <property type="entry name" value="Importin_beta"/>
</dbReference>
<dbReference type="InterPro" id="IPR016024">
    <property type="entry name" value="ARM-type_fold"/>
</dbReference>
<accession>A0AAV6U9M0</accession>
<dbReference type="Pfam" id="PF25574">
    <property type="entry name" value="TPR_IMB1"/>
    <property type="match status" value="1"/>
</dbReference>
<dbReference type="Pfam" id="PF18816">
    <property type="entry name" value="Importin_rep_5"/>
    <property type="match status" value="1"/>
</dbReference>
<dbReference type="InterPro" id="IPR058584">
    <property type="entry name" value="IMB1_TNPO1-like_TPR"/>
</dbReference>
<evidence type="ECO:0000256" key="3">
    <source>
        <dbReference type="ARBA" id="ARBA00022448"/>
    </source>
</evidence>
<evidence type="ECO:0000313" key="9">
    <source>
        <dbReference type="EMBL" id="KAG8180528.1"/>
    </source>
</evidence>
<dbReference type="PANTHER" id="PTHR10527">
    <property type="entry name" value="IMPORTIN BETA"/>
    <property type="match status" value="1"/>
</dbReference>
<evidence type="ECO:0000256" key="5">
    <source>
        <dbReference type="ARBA" id="ARBA00022737"/>
    </source>
</evidence>
<keyword evidence="5" id="KW-0677">Repeat</keyword>
<name>A0AAV6U9M0_9ARAC</name>
<evidence type="ECO:0000256" key="7">
    <source>
        <dbReference type="ARBA" id="ARBA00023242"/>
    </source>
</evidence>
<dbReference type="InterPro" id="IPR057672">
    <property type="entry name" value="TPR_IPO4/5"/>
</dbReference>
<gene>
    <name evidence="9" type="ORF">JTE90_007481</name>
</gene>
<comment type="caution">
    <text evidence="9">The sequence shown here is derived from an EMBL/GenBank/DDBJ whole genome shotgun (WGS) entry which is preliminary data.</text>
</comment>
<dbReference type="AlphaFoldDB" id="A0AAV6U9M0"/>
<keyword evidence="6" id="KW-0653">Protein transport</keyword>
<proteinExistence type="predicted"/>
<dbReference type="SMART" id="SM01349">
    <property type="entry name" value="TOG"/>
    <property type="match status" value="1"/>
</dbReference>
<dbReference type="Proteomes" id="UP000827092">
    <property type="component" value="Unassembled WGS sequence"/>
</dbReference>
<evidence type="ECO:0000256" key="1">
    <source>
        <dbReference type="ARBA" id="ARBA00004123"/>
    </source>
</evidence>
<dbReference type="EMBL" id="JAFNEN010000560">
    <property type="protein sequence ID" value="KAG8180528.1"/>
    <property type="molecule type" value="Genomic_DNA"/>
</dbReference>
<dbReference type="InterPro" id="IPR041389">
    <property type="entry name" value="Importin_rep_6"/>
</dbReference>
<sequence length="1088" mass="122221">MAMPVSTDFQKFRFLLTNLLSIDNDTRKQAELQYDGMNGNERFFMTLAAVSDDGTSLQEAELAAVLLRRLITTEFNQVFSKLAPDIQNQAKSQILLRIQQDVNPNLKRKISDVAAELVRNSIDDDGNNHWPDFLKYLFDAARSPDPVLREIALLMFSSVPGVFGNQQDKYIEVIHQMLVQSLTDQQSEKVRYAAVKATSSFILANEKEVTLQKQFADCLNLVLLFFGQVLDSPEGEPDDILCSLVDLAEVCPQFFRAQLEVLIQLCMKGMSNPEYTESCRNLSIEVIVSLCESAPAMVKKCGMKHIPTIVTLTLKMMTEIEDDDNWGYADDSADDNDSIPVVAEAALDRMACGLGGKTVLPSVLTTLPQMLSSTAWKERYAGLMAISAAGEGCHKQMSSLLNQIVDSVLPFLIDQHVRVRYATCNALGQMSTDFAPVFQKKFHERVIPALLQVLSDSSCPRVQAHAGAALVNFFEDSPKHVLAPYMDRIVTTLEAVLTSTLKELVGESTTLVLEQVVVTLASLADTAQEKFTDYYDKFMPYLKYIIQNASQPALRLLRGKTIECISLIGLAVGKEKFLVDASEVMDLLLKTQSIDTPISEDDPQLSYMIAAWARICKILGKGFKPYLPYVMPPVLKAASIVPEIAVLDSNDIKADENSDDWEFVSLGDKPSIGIRTAGLDEKATACQMLVCYAKELKEGFIDYVEETVNVRIAAGEILPALLESAKVNGDGYVQEMWRFILPSLLQSIQAEPEIEVLCEHMYAFSECLKVLKCPCLQPDELHTLIEILNKNLVNHFEKYDARELKRKEEDYDEDVEENLIKEDEEDIYLLSKVAEIMMRLFSIYKQEFFTYFDMLLPHFVHLIEPSRPWPDRQMSLCVFADVIEYTGPACVRYQQYFLQPILTSLTNESVDLRQTASYTIGVLGQYGGPEFVKYCSDSIPLLMQIINEPNSRSEENEIATENAISAVTKFLACHNSFINLNELIPVWLTWLPIWEDEDEATYVYSFLCTLLEANNQVLLGNDNCNLPRIVQIIAEAFLKEAIEPTSEVGKRVTTLIKEIQKSSELFSVLITHLNPSQQEALHSALTAQ</sequence>
<dbReference type="Pfam" id="PF25780">
    <property type="entry name" value="TPR_IPO5"/>
    <property type="match status" value="1"/>
</dbReference>
<dbReference type="GO" id="GO:0005737">
    <property type="term" value="C:cytoplasm"/>
    <property type="evidence" value="ECO:0007669"/>
    <property type="project" value="UniProtKB-SubCell"/>
</dbReference>
<dbReference type="Pfam" id="PF13513">
    <property type="entry name" value="HEAT_EZ"/>
    <property type="match status" value="1"/>
</dbReference>
<dbReference type="Pfam" id="PF18808">
    <property type="entry name" value="Importin_rep_4"/>
    <property type="match status" value="1"/>
</dbReference>
<dbReference type="GO" id="GO:0006606">
    <property type="term" value="P:protein import into nucleus"/>
    <property type="evidence" value="ECO:0007669"/>
    <property type="project" value="InterPro"/>
</dbReference>
<dbReference type="InterPro" id="IPR034085">
    <property type="entry name" value="TOG"/>
</dbReference>
<evidence type="ECO:0000313" key="10">
    <source>
        <dbReference type="Proteomes" id="UP000827092"/>
    </source>
</evidence>
<dbReference type="InterPro" id="IPR011989">
    <property type="entry name" value="ARM-like"/>
</dbReference>
<keyword evidence="3" id="KW-0813">Transport</keyword>
<dbReference type="GO" id="GO:0005634">
    <property type="term" value="C:nucleus"/>
    <property type="evidence" value="ECO:0007669"/>
    <property type="project" value="UniProtKB-SubCell"/>
</dbReference>
<dbReference type="GO" id="GO:0000226">
    <property type="term" value="P:microtubule cytoskeleton organization"/>
    <property type="evidence" value="ECO:0007669"/>
    <property type="project" value="UniProtKB-ARBA"/>
</dbReference>
<dbReference type="InterPro" id="IPR041653">
    <property type="entry name" value="Importin_rep_4"/>
</dbReference>
<evidence type="ECO:0000256" key="6">
    <source>
        <dbReference type="ARBA" id="ARBA00022927"/>
    </source>
</evidence>
<organism evidence="9 10">
    <name type="scientific">Oedothorax gibbosus</name>
    <dbReference type="NCBI Taxonomy" id="931172"/>
    <lineage>
        <taxon>Eukaryota</taxon>
        <taxon>Metazoa</taxon>
        <taxon>Ecdysozoa</taxon>
        <taxon>Arthropoda</taxon>
        <taxon>Chelicerata</taxon>
        <taxon>Arachnida</taxon>
        <taxon>Araneae</taxon>
        <taxon>Araneomorphae</taxon>
        <taxon>Entelegynae</taxon>
        <taxon>Araneoidea</taxon>
        <taxon>Linyphiidae</taxon>
        <taxon>Erigoninae</taxon>
        <taxon>Oedothorax</taxon>
    </lineage>
</organism>
<evidence type="ECO:0000259" key="8">
    <source>
        <dbReference type="SMART" id="SM01349"/>
    </source>
</evidence>
<keyword evidence="4" id="KW-0963">Cytoplasm</keyword>
<comment type="subcellular location">
    <subcellularLocation>
        <location evidence="2">Cytoplasm</location>
    </subcellularLocation>
    <subcellularLocation>
        <location evidence="1">Nucleus</location>
    </subcellularLocation>
</comment>
<dbReference type="Gene3D" id="1.25.10.10">
    <property type="entry name" value="Leucine-rich Repeat Variant"/>
    <property type="match status" value="1"/>
</dbReference>
<dbReference type="Pfam" id="PF18829">
    <property type="entry name" value="Importin_rep_6"/>
    <property type="match status" value="1"/>
</dbReference>
<reference evidence="9 10" key="1">
    <citation type="journal article" date="2022" name="Nat. Ecol. Evol.">
        <title>A masculinizing supergene underlies an exaggerated male reproductive morph in a spider.</title>
        <authorList>
            <person name="Hendrickx F."/>
            <person name="De Corte Z."/>
            <person name="Sonet G."/>
            <person name="Van Belleghem S.M."/>
            <person name="Kostlbacher S."/>
            <person name="Vangestel C."/>
        </authorList>
    </citation>
    <scope>NUCLEOTIDE SEQUENCE [LARGE SCALE GENOMIC DNA]</scope>
    <source>
        <strain evidence="9">W744_W776</strain>
    </source>
</reference>
<evidence type="ECO:0000256" key="4">
    <source>
        <dbReference type="ARBA" id="ARBA00022490"/>
    </source>
</evidence>
<dbReference type="InterPro" id="IPR040928">
    <property type="entry name" value="Importin_rep_5"/>
</dbReference>
<evidence type="ECO:0000256" key="2">
    <source>
        <dbReference type="ARBA" id="ARBA00004496"/>
    </source>
</evidence>
<keyword evidence="10" id="KW-1185">Reference proteome</keyword>